<dbReference type="HOGENOM" id="CLU_000172_1_0_1"/>
<feature type="domain" description="CUB" evidence="16">
    <location>
        <begin position="2063"/>
        <end position="2181"/>
    </location>
</feature>
<feature type="domain" description="CUB" evidence="16">
    <location>
        <begin position="3561"/>
        <end position="3662"/>
    </location>
</feature>
<dbReference type="InterPro" id="IPR035914">
    <property type="entry name" value="Sperma_CUB_dom_sf"/>
</dbReference>
<keyword evidence="5" id="KW-0479">Metal-binding</keyword>
<dbReference type="SMART" id="SM00179">
    <property type="entry name" value="EGF_CA"/>
    <property type="match status" value="6"/>
</dbReference>
<keyword evidence="10" id="KW-0472">Membrane</keyword>
<evidence type="ECO:0000313" key="18">
    <source>
        <dbReference type="EMBL" id="EDW65236.2"/>
    </source>
</evidence>
<keyword evidence="8" id="KW-0106">Calcium</keyword>
<dbReference type="InterPro" id="IPR000859">
    <property type="entry name" value="CUB_dom"/>
</dbReference>
<dbReference type="eggNOG" id="KOG4292">
    <property type="taxonomic scope" value="Eukaryota"/>
</dbReference>
<feature type="chain" id="PRO_5006457617" description="Cubilin homolog" evidence="15">
    <location>
        <begin position="27"/>
        <end position="3795"/>
    </location>
</feature>
<feature type="domain" description="CUB" evidence="16">
    <location>
        <begin position="1006"/>
        <end position="1124"/>
    </location>
</feature>
<evidence type="ECO:0000256" key="5">
    <source>
        <dbReference type="ARBA" id="ARBA00022723"/>
    </source>
</evidence>
<keyword evidence="19" id="KW-1185">Reference proteome</keyword>
<evidence type="ECO:0000256" key="8">
    <source>
        <dbReference type="ARBA" id="ARBA00022837"/>
    </source>
</evidence>
<dbReference type="FunFam" id="2.10.25.10:FF:000260">
    <property type="entry name" value="Notch receptor 4"/>
    <property type="match status" value="1"/>
</dbReference>
<evidence type="ECO:0000256" key="9">
    <source>
        <dbReference type="ARBA" id="ARBA00022927"/>
    </source>
</evidence>
<feature type="domain" description="CUB" evidence="16">
    <location>
        <begin position="3299"/>
        <end position="3413"/>
    </location>
</feature>
<evidence type="ECO:0000256" key="2">
    <source>
        <dbReference type="ARBA" id="ARBA00022448"/>
    </source>
</evidence>
<dbReference type="Pfam" id="PF07645">
    <property type="entry name" value="EGF_CA"/>
    <property type="match status" value="3"/>
</dbReference>
<feature type="disulfide bond" evidence="14">
    <location>
        <begin position="451"/>
        <end position="460"/>
    </location>
</feature>
<feature type="domain" description="EGF-like" evidence="17">
    <location>
        <begin position="463"/>
        <end position="510"/>
    </location>
</feature>
<dbReference type="PANTHER" id="PTHR24251">
    <property type="entry name" value="OVOCHYMASE-RELATED"/>
    <property type="match status" value="1"/>
</dbReference>
<feature type="disulfide bond" evidence="13">
    <location>
        <begin position="2182"/>
        <end position="2209"/>
    </location>
</feature>
<feature type="domain" description="CUB" evidence="16">
    <location>
        <begin position="1583"/>
        <end position="1715"/>
    </location>
</feature>
<feature type="disulfide bond" evidence="13">
    <location>
        <begin position="1006"/>
        <end position="1033"/>
    </location>
</feature>
<evidence type="ECO:0000256" key="10">
    <source>
        <dbReference type="ARBA" id="ARBA00023136"/>
    </source>
</evidence>
<evidence type="ECO:0000256" key="14">
    <source>
        <dbReference type="PROSITE-ProRule" id="PRU00076"/>
    </source>
</evidence>
<dbReference type="PROSITE" id="PS01187">
    <property type="entry name" value="EGF_CA"/>
    <property type="match status" value="2"/>
</dbReference>
<dbReference type="GO" id="GO:0000902">
    <property type="term" value="P:cell morphogenesis"/>
    <property type="evidence" value="ECO:0007669"/>
    <property type="project" value="UniProtKB-ARBA"/>
</dbReference>
<feature type="domain" description="EGF-like" evidence="17">
    <location>
        <begin position="159"/>
        <end position="195"/>
    </location>
</feature>
<feature type="domain" description="CUB" evidence="16">
    <location>
        <begin position="516"/>
        <end position="630"/>
    </location>
</feature>
<dbReference type="Pfam" id="PF00431">
    <property type="entry name" value="CUB"/>
    <property type="match status" value="19"/>
</dbReference>
<feature type="disulfide bond" evidence="13">
    <location>
        <begin position="869"/>
        <end position="896"/>
    </location>
</feature>
<dbReference type="PROSITE" id="PS50026">
    <property type="entry name" value="EGF_3"/>
    <property type="match status" value="4"/>
</dbReference>
<accession>B4M361</accession>
<evidence type="ECO:0000259" key="16">
    <source>
        <dbReference type="PROSITE" id="PS01180"/>
    </source>
</evidence>
<dbReference type="Pfam" id="PF00008">
    <property type="entry name" value="EGF"/>
    <property type="match status" value="2"/>
</dbReference>
<comment type="caution">
    <text evidence="14">Lacks conserved residue(s) required for the propagation of feature annotation.</text>
</comment>
<proteinExistence type="predicted"/>
<feature type="disulfide bond" evidence="13">
    <location>
        <begin position="1363"/>
        <end position="1390"/>
    </location>
</feature>
<organism evidence="18 19">
    <name type="scientific">Drosophila virilis</name>
    <name type="common">Fruit fly</name>
    <dbReference type="NCBI Taxonomy" id="7244"/>
    <lineage>
        <taxon>Eukaryota</taxon>
        <taxon>Metazoa</taxon>
        <taxon>Ecdysozoa</taxon>
        <taxon>Arthropoda</taxon>
        <taxon>Hexapoda</taxon>
        <taxon>Insecta</taxon>
        <taxon>Pterygota</taxon>
        <taxon>Neoptera</taxon>
        <taxon>Endopterygota</taxon>
        <taxon>Diptera</taxon>
        <taxon>Brachycera</taxon>
        <taxon>Muscomorpha</taxon>
        <taxon>Ephydroidea</taxon>
        <taxon>Drosophilidae</taxon>
        <taxon>Drosophila</taxon>
    </lineage>
</organism>
<dbReference type="FunFam" id="2.60.120.290:FF:000013">
    <property type="entry name" value="Membrane frizzled-related protein"/>
    <property type="match status" value="4"/>
</dbReference>
<feature type="disulfide bond" evidence="14">
    <location>
        <begin position="500"/>
        <end position="509"/>
    </location>
</feature>
<dbReference type="FunFam" id="2.10.25.10:FF:000230">
    <property type="entry name" value="Delta-like protein"/>
    <property type="match status" value="1"/>
</dbReference>
<dbReference type="InterPro" id="IPR018097">
    <property type="entry name" value="EGF_Ca-bd_CS"/>
</dbReference>
<feature type="domain" description="CUB" evidence="16">
    <location>
        <begin position="1837"/>
        <end position="1947"/>
    </location>
</feature>
<feature type="signal peptide" evidence="15">
    <location>
        <begin position="1"/>
        <end position="26"/>
    </location>
</feature>
<dbReference type="PROSITE" id="PS01180">
    <property type="entry name" value="CUB"/>
    <property type="match status" value="25"/>
</dbReference>
<keyword evidence="7" id="KW-0677">Repeat</keyword>
<dbReference type="GO" id="GO:0042063">
    <property type="term" value="P:gliogenesis"/>
    <property type="evidence" value="ECO:0007669"/>
    <property type="project" value="UniProtKB-ARBA"/>
</dbReference>
<feature type="disulfide bond" evidence="14">
    <location>
        <begin position="185"/>
        <end position="194"/>
    </location>
</feature>
<evidence type="ECO:0000256" key="1">
    <source>
        <dbReference type="ARBA" id="ARBA00004202"/>
    </source>
</evidence>
<dbReference type="PROSITE" id="PS01186">
    <property type="entry name" value="EGF_2"/>
    <property type="match status" value="4"/>
</dbReference>
<keyword evidence="4 14" id="KW-0245">EGF-like domain</keyword>
<dbReference type="SUPFAM" id="SSF49854">
    <property type="entry name" value="Spermadhesin, CUB domain"/>
    <property type="match status" value="26"/>
</dbReference>
<dbReference type="GO" id="GO:0015031">
    <property type="term" value="P:protein transport"/>
    <property type="evidence" value="ECO:0007669"/>
    <property type="project" value="UniProtKB-KW"/>
</dbReference>
<keyword evidence="12" id="KW-0325">Glycoprotein</keyword>
<evidence type="ECO:0000256" key="3">
    <source>
        <dbReference type="ARBA" id="ARBA00022475"/>
    </source>
</evidence>
<feature type="domain" description="CUB" evidence="16">
    <location>
        <begin position="2441"/>
        <end position="2568"/>
    </location>
</feature>
<feature type="domain" description="CUB" evidence="16">
    <location>
        <begin position="1245"/>
        <end position="1362"/>
    </location>
</feature>
<evidence type="ECO:0008006" key="20">
    <source>
        <dbReference type="Google" id="ProtNLM"/>
    </source>
</evidence>
<feature type="domain" description="CUB" evidence="16">
    <location>
        <begin position="2305"/>
        <end position="2439"/>
    </location>
</feature>
<feature type="domain" description="CUB" evidence="16">
    <location>
        <begin position="3417"/>
        <end position="3558"/>
    </location>
</feature>
<dbReference type="FunCoup" id="B4M361">
    <property type="interactions" value="3"/>
</dbReference>
<feature type="domain" description="CUB" evidence="16">
    <location>
        <begin position="751"/>
        <end position="868"/>
    </location>
</feature>
<feature type="domain" description="CUB" evidence="16">
    <location>
        <begin position="869"/>
        <end position="999"/>
    </location>
</feature>
<evidence type="ECO:0000256" key="6">
    <source>
        <dbReference type="ARBA" id="ARBA00022729"/>
    </source>
</evidence>
<feature type="domain" description="CUB" evidence="16">
    <location>
        <begin position="2572"/>
        <end position="2687"/>
    </location>
</feature>
<evidence type="ECO:0000256" key="13">
    <source>
        <dbReference type="PROSITE-ProRule" id="PRU00059"/>
    </source>
</evidence>
<dbReference type="InterPro" id="IPR049883">
    <property type="entry name" value="NOTCH1_EGF-like"/>
</dbReference>
<gene>
    <name evidence="18" type="primary">Dvir\GJ19021</name>
    <name evidence="18" type="ORF">Dvir_GJ19021</name>
</gene>
<feature type="domain" description="CUB" evidence="16">
    <location>
        <begin position="2814"/>
        <end position="2936"/>
    </location>
</feature>
<dbReference type="CDD" id="cd00041">
    <property type="entry name" value="CUB"/>
    <property type="match status" value="23"/>
</dbReference>
<evidence type="ECO:0000259" key="17">
    <source>
        <dbReference type="PROSITE" id="PS50026"/>
    </source>
</evidence>
<feature type="domain" description="CUB" evidence="16">
    <location>
        <begin position="2939"/>
        <end position="3059"/>
    </location>
</feature>
<keyword evidence="6 15" id="KW-0732">Signal</keyword>
<feature type="domain" description="CUB" evidence="16">
    <location>
        <begin position="1129"/>
        <end position="1241"/>
    </location>
</feature>
<dbReference type="EMBL" id="CH940651">
    <property type="protein sequence ID" value="EDW65236.2"/>
    <property type="molecule type" value="Genomic_DNA"/>
</dbReference>
<dbReference type="CDD" id="cd22201">
    <property type="entry name" value="cubilin_NTD"/>
    <property type="match status" value="1"/>
</dbReference>
<dbReference type="InterPro" id="IPR001881">
    <property type="entry name" value="EGF-like_Ca-bd_dom"/>
</dbReference>
<feature type="domain" description="CUB" evidence="16">
    <location>
        <begin position="1363"/>
        <end position="1437"/>
    </location>
</feature>
<feature type="domain" description="EGF-like" evidence="17">
    <location>
        <begin position="424"/>
        <end position="461"/>
    </location>
</feature>
<dbReference type="PROSITE" id="PS00022">
    <property type="entry name" value="EGF_1"/>
    <property type="match status" value="4"/>
</dbReference>
<feature type="disulfide bond" evidence="14">
    <location>
        <begin position="228"/>
        <end position="237"/>
    </location>
</feature>
<evidence type="ECO:0000256" key="4">
    <source>
        <dbReference type="ARBA" id="ARBA00022536"/>
    </source>
</evidence>
<dbReference type="FunFam" id="2.60.120.290:FF:000005">
    <property type="entry name" value="Procollagen C-endopeptidase enhancer 1"/>
    <property type="match status" value="5"/>
</dbReference>
<feature type="disulfide bond" evidence="13">
    <location>
        <begin position="634"/>
        <end position="661"/>
    </location>
</feature>
<dbReference type="SMART" id="SM00042">
    <property type="entry name" value="CUB"/>
    <property type="match status" value="24"/>
</dbReference>
<feature type="domain" description="CUB" evidence="16">
    <location>
        <begin position="3670"/>
        <end position="3783"/>
    </location>
</feature>
<feature type="domain" description="CUB" evidence="16">
    <location>
        <begin position="2182"/>
        <end position="2299"/>
    </location>
</feature>
<evidence type="ECO:0000256" key="15">
    <source>
        <dbReference type="SAM" id="SignalP"/>
    </source>
</evidence>
<dbReference type="SMR" id="B4M361"/>
<dbReference type="Proteomes" id="UP000008792">
    <property type="component" value="Unassembled WGS sequence"/>
</dbReference>
<name>B4M361_DROVI</name>
<keyword evidence="3" id="KW-1003">Cell membrane</keyword>
<feature type="domain" description="CUB" evidence="16">
    <location>
        <begin position="634"/>
        <end position="745"/>
    </location>
</feature>
<protein>
    <recommendedName>
        <fullName evidence="20">Cubilin homolog</fullName>
    </recommendedName>
</protein>
<dbReference type="GO" id="GO:0048666">
    <property type="term" value="P:neuron development"/>
    <property type="evidence" value="ECO:0007669"/>
    <property type="project" value="UniProtKB-ARBA"/>
</dbReference>
<dbReference type="STRING" id="7244.B4M361"/>
<comment type="subcellular location">
    <subcellularLocation>
        <location evidence="1">Cell membrane</location>
        <topology evidence="1">Peripheral membrane protein</topology>
    </subcellularLocation>
</comment>
<feature type="disulfide bond" evidence="13">
    <location>
        <begin position="3179"/>
        <end position="3206"/>
    </location>
</feature>
<reference evidence="18 19" key="1">
    <citation type="journal article" date="2007" name="Nature">
        <title>Evolution of genes and genomes on the Drosophila phylogeny.</title>
        <authorList>
            <consortium name="Drosophila 12 Genomes Consortium"/>
            <person name="Clark A.G."/>
            <person name="Eisen M.B."/>
            <person name="Smith D.R."/>
            <person name="Bergman C.M."/>
            <person name="Oliver B."/>
            <person name="Markow T.A."/>
            <person name="Kaufman T.C."/>
            <person name="Kellis M."/>
            <person name="Gelbart W."/>
            <person name="Iyer V.N."/>
            <person name="Pollard D.A."/>
            <person name="Sackton T.B."/>
            <person name="Larracuente A.M."/>
            <person name="Singh N.D."/>
            <person name="Abad J.P."/>
            <person name="Abt D.N."/>
            <person name="Adryan B."/>
            <person name="Aguade M."/>
            <person name="Akashi H."/>
            <person name="Anderson W.W."/>
            <person name="Aquadro C.F."/>
            <person name="Ardell D.H."/>
            <person name="Arguello R."/>
            <person name="Artieri C.G."/>
            <person name="Barbash D.A."/>
            <person name="Barker D."/>
            <person name="Barsanti P."/>
            <person name="Batterham P."/>
            <person name="Batzoglou S."/>
            <person name="Begun D."/>
            <person name="Bhutkar A."/>
            <person name="Blanco E."/>
            <person name="Bosak S.A."/>
            <person name="Bradley R.K."/>
            <person name="Brand A.D."/>
            <person name="Brent M.R."/>
            <person name="Brooks A.N."/>
            <person name="Brown R.H."/>
            <person name="Butlin R.K."/>
            <person name="Caggese C."/>
            <person name="Calvi B.R."/>
            <person name="Bernardo de Carvalho A."/>
            <person name="Caspi A."/>
            <person name="Castrezana S."/>
            <person name="Celniker S.E."/>
            <person name="Chang J.L."/>
            <person name="Chapple C."/>
            <person name="Chatterji S."/>
            <person name="Chinwalla A."/>
            <person name="Civetta A."/>
            <person name="Clifton S.W."/>
            <person name="Comeron J.M."/>
            <person name="Costello J.C."/>
            <person name="Coyne J.A."/>
            <person name="Daub J."/>
            <person name="David R.G."/>
            <person name="Delcher A.L."/>
            <person name="Delehaunty K."/>
            <person name="Do C.B."/>
            <person name="Ebling H."/>
            <person name="Edwards K."/>
            <person name="Eickbush T."/>
            <person name="Evans J.D."/>
            <person name="Filipski A."/>
            <person name="Findeiss S."/>
            <person name="Freyhult E."/>
            <person name="Fulton L."/>
            <person name="Fulton R."/>
            <person name="Garcia A.C."/>
            <person name="Gardiner A."/>
            <person name="Garfield D.A."/>
            <person name="Garvin B.E."/>
            <person name="Gibson G."/>
            <person name="Gilbert D."/>
            <person name="Gnerre S."/>
            <person name="Godfrey J."/>
            <person name="Good R."/>
            <person name="Gotea V."/>
            <person name="Gravely B."/>
            <person name="Greenberg A.J."/>
            <person name="Griffiths-Jones S."/>
            <person name="Gross S."/>
            <person name="Guigo R."/>
            <person name="Gustafson E.A."/>
            <person name="Haerty W."/>
            <person name="Hahn M.W."/>
            <person name="Halligan D.L."/>
            <person name="Halpern A.L."/>
            <person name="Halter G.M."/>
            <person name="Han M.V."/>
            <person name="Heger A."/>
            <person name="Hillier L."/>
            <person name="Hinrichs A.S."/>
            <person name="Holmes I."/>
            <person name="Hoskins R.A."/>
            <person name="Hubisz M.J."/>
            <person name="Hultmark D."/>
            <person name="Huntley M.A."/>
            <person name="Jaffe D.B."/>
            <person name="Jagadeeshan S."/>
            <person name="Jeck W.R."/>
            <person name="Johnson J."/>
            <person name="Jones C.D."/>
            <person name="Jordan W.C."/>
            <person name="Karpen G.H."/>
            <person name="Kataoka E."/>
            <person name="Keightley P.D."/>
            <person name="Kheradpour P."/>
            <person name="Kirkness E.F."/>
            <person name="Koerich L.B."/>
            <person name="Kristiansen K."/>
            <person name="Kudrna D."/>
            <person name="Kulathinal R.J."/>
            <person name="Kumar S."/>
            <person name="Kwok R."/>
            <person name="Lander E."/>
            <person name="Langley C.H."/>
            <person name="Lapoint R."/>
            <person name="Lazzaro B.P."/>
            <person name="Lee S.J."/>
            <person name="Levesque L."/>
            <person name="Li R."/>
            <person name="Lin C.F."/>
            <person name="Lin M.F."/>
            <person name="Lindblad-Toh K."/>
            <person name="Llopart A."/>
            <person name="Long M."/>
            <person name="Low L."/>
            <person name="Lozovsky E."/>
            <person name="Lu J."/>
            <person name="Luo M."/>
            <person name="Machado C.A."/>
            <person name="Makalowski W."/>
            <person name="Marzo M."/>
            <person name="Matsuda M."/>
            <person name="Matzkin L."/>
            <person name="McAllister B."/>
            <person name="McBride C.S."/>
            <person name="McKernan B."/>
            <person name="McKernan K."/>
            <person name="Mendez-Lago M."/>
            <person name="Minx P."/>
            <person name="Mollenhauer M.U."/>
            <person name="Montooth K."/>
            <person name="Mount S.M."/>
            <person name="Mu X."/>
            <person name="Myers E."/>
            <person name="Negre B."/>
            <person name="Newfeld S."/>
            <person name="Nielsen R."/>
            <person name="Noor M.A."/>
            <person name="O'Grady P."/>
            <person name="Pachter L."/>
            <person name="Papaceit M."/>
            <person name="Parisi M.J."/>
            <person name="Parisi M."/>
            <person name="Parts L."/>
            <person name="Pedersen J.S."/>
            <person name="Pesole G."/>
            <person name="Phillippy A.M."/>
            <person name="Ponting C.P."/>
            <person name="Pop M."/>
            <person name="Porcelli D."/>
            <person name="Powell J.R."/>
            <person name="Prohaska S."/>
            <person name="Pruitt K."/>
            <person name="Puig M."/>
            <person name="Quesneville H."/>
            <person name="Ram K.R."/>
            <person name="Rand D."/>
            <person name="Rasmussen M.D."/>
            <person name="Reed L.K."/>
            <person name="Reenan R."/>
            <person name="Reily A."/>
            <person name="Remington K.A."/>
            <person name="Rieger T.T."/>
            <person name="Ritchie M.G."/>
            <person name="Robin C."/>
            <person name="Rogers Y.H."/>
            <person name="Rohde C."/>
            <person name="Rozas J."/>
            <person name="Rubenfield M.J."/>
            <person name="Ruiz A."/>
            <person name="Russo S."/>
            <person name="Salzberg S.L."/>
            <person name="Sanchez-Gracia A."/>
            <person name="Saranga D.J."/>
            <person name="Sato H."/>
            <person name="Schaeffer S.W."/>
            <person name="Schatz M.C."/>
            <person name="Schlenke T."/>
            <person name="Schwartz R."/>
            <person name="Segarra C."/>
            <person name="Singh R.S."/>
            <person name="Sirot L."/>
            <person name="Sirota M."/>
            <person name="Sisneros N.B."/>
            <person name="Smith C.D."/>
            <person name="Smith T.F."/>
            <person name="Spieth J."/>
            <person name="Stage D.E."/>
            <person name="Stark A."/>
            <person name="Stephan W."/>
            <person name="Strausberg R.L."/>
            <person name="Strempel S."/>
            <person name="Sturgill D."/>
            <person name="Sutton G."/>
            <person name="Sutton G.G."/>
            <person name="Tao W."/>
            <person name="Teichmann S."/>
            <person name="Tobari Y.N."/>
            <person name="Tomimura Y."/>
            <person name="Tsolas J.M."/>
            <person name="Valente V.L."/>
            <person name="Venter E."/>
            <person name="Venter J.C."/>
            <person name="Vicario S."/>
            <person name="Vieira F.G."/>
            <person name="Vilella A.J."/>
            <person name="Villasante A."/>
            <person name="Walenz B."/>
            <person name="Wang J."/>
            <person name="Wasserman M."/>
            <person name="Watts T."/>
            <person name="Wilson D."/>
            <person name="Wilson R.K."/>
            <person name="Wing R.A."/>
            <person name="Wolfner M.F."/>
            <person name="Wong A."/>
            <person name="Wong G.K."/>
            <person name="Wu C.I."/>
            <person name="Wu G."/>
            <person name="Yamamoto D."/>
            <person name="Yang H.P."/>
            <person name="Yang S.P."/>
            <person name="Yorke J.A."/>
            <person name="Yoshida K."/>
            <person name="Zdobnov E."/>
            <person name="Zhang P."/>
            <person name="Zhang Y."/>
            <person name="Zimin A.V."/>
            <person name="Baldwin J."/>
            <person name="Abdouelleil A."/>
            <person name="Abdulkadir J."/>
            <person name="Abebe A."/>
            <person name="Abera B."/>
            <person name="Abreu J."/>
            <person name="Acer S.C."/>
            <person name="Aftuck L."/>
            <person name="Alexander A."/>
            <person name="An P."/>
            <person name="Anderson E."/>
            <person name="Anderson S."/>
            <person name="Arachi H."/>
            <person name="Azer M."/>
            <person name="Bachantsang P."/>
            <person name="Barry A."/>
            <person name="Bayul T."/>
            <person name="Berlin A."/>
            <person name="Bessette D."/>
            <person name="Bloom T."/>
            <person name="Blye J."/>
            <person name="Boguslavskiy L."/>
            <person name="Bonnet C."/>
            <person name="Boukhgalter B."/>
            <person name="Bourzgui I."/>
            <person name="Brown A."/>
            <person name="Cahill P."/>
            <person name="Channer S."/>
            <person name="Cheshatsang Y."/>
            <person name="Chuda L."/>
            <person name="Citroen M."/>
            <person name="Collymore A."/>
            <person name="Cooke P."/>
            <person name="Costello M."/>
            <person name="D'Aco K."/>
            <person name="Daza R."/>
            <person name="De Haan G."/>
            <person name="DeGray S."/>
            <person name="DeMaso C."/>
            <person name="Dhargay N."/>
            <person name="Dooley K."/>
            <person name="Dooley E."/>
            <person name="Doricent M."/>
            <person name="Dorje P."/>
            <person name="Dorjee K."/>
            <person name="Dupes A."/>
            <person name="Elong R."/>
            <person name="Falk J."/>
            <person name="Farina A."/>
            <person name="Faro S."/>
            <person name="Ferguson D."/>
            <person name="Fisher S."/>
            <person name="Foley C.D."/>
            <person name="Franke A."/>
            <person name="Friedrich D."/>
            <person name="Gadbois L."/>
            <person name="Gearin G."/>
            <person name="Gearin C.R."/>
            <person name="Giannoukos G."/>
            <person name="Goode T."/>
            <person name="Graham J."/>
            <person name="Grandbois E."/>
            <person name="Grewal S."/>
            <person name="Gyaltsen K."/>
            <person name="Hafez N."/>
            <person name="Hagos B."/>
            <person name="Hall J."/>
            <person name="Henson C."/>
            <person name="Hollinger A."/>
            <person name="Honan T."/>
            <person name="Huard M.D."/>
            <person name="Hughes L."/>
            <person name="Hurhula B."/>
            <person name="Husby M.E."/>
            <person name="Kamat A."/>
            <person name="Kanga B."/>
            <person name="Kashin S."/>
            <person name="Khazanovich D."/>
            <person name="Kisner P."/>
            <person name="Lance K."/>
            <person name="Lara M."/>
            <person name="Lee W."/>
            <person name="Lennon N."/>
            <person name="Letendre F."/>
            <person name="LeVine R."/>
            <person name="Lipovsky A."/>
            <person name="Liu X."/>
            <person name="Liu J."/>
            <person name="Liu S."/>
            <person name="Lokyitsang T."/>
            <person name="Lokyitsang Y."/>
            <person name="Lubonja R."/>
            <person name="Lui A."/>
            <person name="MacDonald P."/>
            <person name="Magnisalis V."/>
            <person name="Maru K."/>
            <person name="Matthews C."/>
            <person name="McCusker W."/>
            <person name="McDonough S."/>
            <person name="Mehta T."/>
            <person name="Meldrim J."/>
            <person name="Meneus L."/>
            <person name="Mihai O."/>
            <person name="Mihalev A."/>
            <person name="Mihova T."/>
            <person name="Mittelman R."/>
            <person name="Mlenga V."/>
            <person name="Montmayeur A."/>
            <person name="Mulrain L."/>
            <person name="Navidi A."/>
            <person name="Naylor J."/>
            <person name="Negash T."/>
            <person name="Nguyen T."/>
            <person name="Nguyen N."/>
            <person name="Nicol R."/>
            <person name="Norbu C."/>
            <person name="Norbu N."/>
            <person name="Novod N."/>
            <person name="O'Neill B."/>
            <person name="Osman S."/>
            <person name="Markiewicz E."/>
            <person name="Oyono O.L."/>
            <person name="Patti C."/>
            <person name="Phunkhang P."/>
            <person name="Pierre F."/>
            <person name="Priest M."/>
            <person name="Raghuraman S."/>
            <person name="Rege F."/>
            <person name="Reyes R."/>
            <person name="Rise C."/>
            <person name="Rogov P."/>
            <person name="Ross K."/>
            <person name="Ryan E."/>
            <person name="Settipalli S."/>
            <person name="Shea T."/>
            <person name="Sherpa N."/>
            <person name="Shi L."/>
            <person name="Shih D."/>
            <person name="Sparrow T."/>
            <person name="Spaulding J."/>
            <person name="Stalker J."/>
            <person name="Stange-Thomann N."/>
            <person name="Stavropoulos S."/>
            <person name="Stone C."/>
            <person name="Strader C."/>
            <person name="Tesfaye S."/>
            <person name="Thomson T."/>
            <person name="Thoulutsang Y."/>
            <person name="Thoulutsang D."/>
            <person name="Topham K."/>
            <person name="Topping I."/>
            <person name="Tsamla T."/>
            <person name="Vassiliev H."/>
            <person name="Vo A."/>
            <person name="Wangchuk T."/>
            <person name="Wangdi T."/>
            <person name="Weiand M."/>
            <person name="Wilkinson J."/>
            <person name="Wilson A."/>
            <person name="Yadav S."/>
            <person name="Young G."/>
            <person name="Yu Q."/>
            <person name="Zembek L."/>
            <person name="Zhong D."/>
            <person name="Zimmer A."/>
            <person name="Zwirko Z."/>
            <person name="Jaffe D.B."/>
            <person name="Alvarez P."/>
            <person name="Brockman W."/>
            <person name="Butler J."/>
            <person name="Chin C."/>
            <person name="Gnerre S."/>
            <person name="Grabherr M."/>
            <person name="Kleber M."/>
            <person name="Mauceli E."/>
            <person name="MacCallum I."/>
        </authorList>
    </citation>
    <scope>NUCLEOTIDE SEQUENCE [LARGE SCALE GENOMIC DNA]</scope>
    <source>
        <strain evidence="19">Tucson 15010-1051.87</strain>
    </source>
</reference>
<dbReference type="FunFam" id="2.60.120.290:FF:000060">
    <property type="entry name" value="Cubilin homolog"/>
    <property type="match status" value="1"/>
</dbReference>
<keyword evidence="9" id="KW-0653">Protein transport</keyword>
<evidence type="ECO:0000313" key="19">
    <source>
        <dbReference type="Proteomes" id="UP000008792"/>
    </source>
</evidence>
<feature type="domain" description="CUB" evidence="16">
    <location>
        <begin position="3179"/>
        <end position="3296"/>
    </location>
</feature>
<feature type="domain" description="EGF-like" evidence="17">
    <location>
        <begin position="197"/>
        <end position="238"/>
    </location>
</feature>
<dbReference type="OrthoDB" id="10009301at2759"/>
<dbReference type="InterPro" id="IPR000152">
    <property type="entry name" value="EGF-type_Asp/Asn_hydroxyl_site"/>
</dbReference>
<dbReference type="SMART" id="SM00181">
    <property type="entry name" value="EGF"/>
    <property type="match status" value="8"/>
</dbReference>
<dbReference type="Gene3D" id="2.10.25.10">
    <property type="entry name" value="Laminin"/>
    <property type="match status" value="6"/>
</dbReference>
<feature type="domain" description="CUB" evidence="16">
    <location>
        <begin position="1468"/>
        <end position="1579"/>
    </location>
</feature>
<keyword evidence="2" id="KW-0813">Transport</keyword>
<dbReference type="PROSITE" id="PS00010">
    <property type="entry name" value="ASX_HYDROXYL"/>
    <property type="match status" value="2"/>
</dbReference>
<dbReference type="CDD" id="cd00054">
    <property type="entry name" value="EGF_CA"/>
    <property type="match status" value="6"/>
</dbReference>
<sequence length="3795" mass="420696">MLRRLGHVQMQLELLLLLFLLCPVHMFVNSPKIISKDGNLIFESGANRNISFRLSGSSRLVINEEYDVLELLMPISGNKKRPTGAAKDEWSGADDIVDLRDLADQLTEFRSQALGPNGLNTMFRQIQNRTRASRLLLRRLQGRLRSVENRVQRLKTKLELDSCHSNPCENGGTCFNTYNGYRCQCGAAFEGSRCERDVNECALLEGTDLGCQNGGQCVNQFGSFSCMCAPGWHGMHCSQRKTDCAAASTWELCGHGSCVPSSDALGYRCICEPGWRSNGLTPTCTEDIDECTAAAHTPCSTNCINLPGSFTCAPCAPGLTGNGVSCRDINECETNNGGCSLSPRVECINSYGSSHCGECPVGWTGDGRNCQRSPNAVGLTSCAQRASLCHPAAICSEISNTIICSCPLGMVGNGYGENGCLRGTNHNCNDLPCLNGGVCMDAGPTNYTCICQRGFHGPRCDPLPNPCTSQPCQNDGRCSPTPTDGAGGGGGGGGGFVCQCQPGYRGRLCNVRFSSCNAMLTGLSGRLRYPPAGNSYEHNAQCAWVIRTNESLVLNVTFHSFHVEDSTDCRFDWLQINDGRSAAAQIIGRYCGNHIPHGGTIISSSNQLYLWFRSDASTAHAGFDLSWQSMAPQCGGLVQFETHGTLASPGSPGNYPRNRDCQWRLVAPSNKRIKLTFFTLQLEQHESCNFDFVSISDAISGRELYKYCSREQPAPLLLPTHEALVRFHSDETGSDLGFQLHYSTEERLPGCGGVYTSKEGSIRSPTYDIGSDAISCEYEIRLAMGESISLDFSKFELAPDACIELYDVLDAPNAQAVSYVLQSKHCGGPGESLPPSIHSLYNRMRIIYTSSSPRAATVDRFELNYHMDCSQTYDAPSGIISSPGYPNLTADSELHCTYKILTAPNTVITLKRLDFQLSDNMMDEEEMEELGLSVSGPDNCAAGTSVRINDGLNRAILGPFCGSRLPAEEYVSQTNMLVLHLNTSPPNRGRGFRFEYRAVPVAGSQCGGVHTKEGQNIRLPVDAQGEYRNEMTCYWIIMAPPNKAILLNWLSFDVEGRGDCSYDYVEVYDGLISQEESDSASPLARFCGNQVPEDLVSHARLLTIKFLSDFSNTGNGFELSYRFVERDMCGGRIYASAGMLNSPGYPLNYSNGLDCIWMLSSSPGNQIELQVELFELAATRNCSGDWLEVRNGGNNQSSLIGRFCGTSIPRRIPSFTHEIYLHFHTDDVGVARGFRLSWRNFANGCGGRLTGNAGVITSPNYPNSYPNNAHCEWQVRVHPGSGLRIVIEDLEVEELNDCNYDYLRIYNGPSSSRLSDGAFQELCGMPDEKDRVLHIDSNAAVVVFQSDINNAERGFRLSYSADCQRALNSNQGIIESLNYGAANFEGAINCSWQLRPPRGNQIRLEISHFDHRANRLPTDADGGLYLIDGGRVVPILGLGMHNASGDILTIVHNTSSINFRLEYRVDGCFQELRSETGSFRSLKHPLMYPNDVECYWLMHAPLGQVIELTVLDIDIEESVNCTKDALVISNSFREVDVHERHCGHIPKLIYTSAGHKLHVRFISDSSHNGLGFEATYRMIKSSCGGKLTSRSGVIQSPGYPKPYPRNSECEWLVEVSPHHTIVFDFQDLDIEAGYGCGWDYVAAYDMSGSDGVSDSDADSDTLDDSEGRQIFKVCTRGIQSAANERTESATNRAIVRFVTDDSVETRGFQLHYHESCGQTLSIDETDFQYLNLAHQVARNETCVWVLQASDPSKHIIFTPTHIQLHDELSTSYPRESDCLTHGIKIYEGVTASGTPRQQFCRSHPPAVISHGQALTISVPLALVAEFEGHYMTMDTLCGSRYNALSGRFTSPYYPDSYPVNIECEWVLEASAGNSLSLTIESLDLELSDGCNNDYLEVREESARGALLGVYCGNQVPAAISSKGSIWIKFKSNDDVVGEGFMASYNYEHHNELNGTQGTVESPHYPSKFTSSQLYSWRITVDTDYVVLVNVDHLRDVDQQHVRFYDGYTDIGAQLMVQPYKPLVSNTNVLYMTATRGPFQLSWERLSKEALASNRTAELQTRQCGQQLVSLNRSLISFNSPGYPLGYATNLNCSWILVPVNPAAHATLRLTTVDIEEFGDGCYADYLVVSSSSDMQHWTKLAKTCTQPNDTRFYHGTPYLRLQFLTDASVNKTGFASLVRTECGSELTAPRALVNITELVSHSYISRLDCIWTIRVRQGKRIRITFPESELSSGGQITDGSQCRNFFVVRNGHAEDSPFLGRGKYCENNITDVLETSSNRAYIKFEKSSFPRFRAAFHYEELGHACSGHIVLEEGNSSNFSQRVISSPNFPNLPNPHSECVWRISAPLHHRISVQFLDFDLTPSSGSGNGSDGSEQGEDGCDREFVQLNDGSTELMPQLGRFCGNRKPDIVYSSGSELRMKFYTGVLEPHPGFTALIQLANCGGSYYSATGIIHSPAVEQLQLHMQPNKYKECVFTIEVERGSTIELKFESMQLPLPQNGNCTQRTHLQLEEMEPFGEENQERISDRLQICGNSYRHFLVETNKIVIRLRMPSGQLGNSESFQLRYSAIGARCGETIIASQGVLQTPNYPAGVRVPTHCIWRLQVPKGRRVKVQILDFDNGGGGSNSTHTSFHGRISFSNDHKMQSVIGRYMHDPPAEVLSTDNTMGIDAFLLPFSQHRGIKLRFIAFGRSECHGRLDLDVSSTMLFSRSNESSLVHCSYELRPPSNSTLLLQVRRYNSSSVFMSNQHMCRVMTPLKLVRPDEGEPLLPLFLCGDRAASQANRSVRLPFPVDMTVTGSRRNNMNLLELAYSLQRCGGVLPLEPGDNLTITQPSHLSGEETINCAWAVGPDQTAEEPLSPQDVQLEVAVSLNLDGDCELHYLLLYSGPDQNSPLMGRYCQQATSVNLVVERGLFLEYHVESPANANHNSTFNVTVKYGSGCGGRLTYPYRYIDFSEQYKNNVECIWEIETEPGFHIGLSFLGRFYIEDSNGCTKDYLRVQQRGDNVGGDADADAGNWTDLQTLCGRNTPDFINSTSSSMRLIFRSDGDTTGDGFTARFERNCGGLLVATAEPQVLSSPGYPKGYAKNLYCNYTFQPLEANAPGVLVSFLDFDLERSPLNMCLFDNMTVITRDNGGHNQESLLCGVKQQHAYRAQRSISLLLRSDLSFSGRGFQLEYSTRLCGGVINATQMVESPRQHQDNQMPHNSDCYWNLTAPEGQKFTIKFELLDFEAGNQLCSYDGVEVFASPVPNERQRMARFCGRLSDNLPTLHIPSNRALIHSYSDERDPSRGFRALVRLMPNCDERIFLGENNASYTFNKFVGSYANNLDCSFVFQASAGSQISVEFRSFHVEATNSCTADYLELRDGAGPFADEIGRFCGQDLPPKLSASRHILFMRFATDNKVTDTGFELVVTARPLLCGNPLIKLDGKQPLEIHSPVNDQGNYDNNILCLWKIESEISLHLKFISLDLESANATGACVSDFIKIYNSEDAQLVEEGYGDEVIFNGQKNVQFFLNYATEHVYCGSGLPDDYYPNSKQVYIKFRTNGAVTRPGFRILIVPDASCQYSYGGLQGRIKISEITDCDAQIVAPANYTLSLYFAEVIFGTADCDVEYVEVFDKITNKSLQRACAYLDPGKSLFTTTNELRLHFKTGSFFNSFDVTYIASPVQDGPGCGGALYNTEGVFSNPFYPQNVRNNSICSWSVRVPSNTRVLLNFASFDLGSKATCHTDYLLIQEVNEHGSLQEMRRFCGEDKPRVYLSKRSQLYVRFHKTVNYDGIGWVIKFAGVYDSYQIPIDLLE</sequence>
<dbReference type="Gene3D" id="2.60.120.290">
    <property type="entry name" value="Spermadhesin, CUB domain"/>
    <property type="match status" value="26"/>
</dbReference>
<keyword evidence="11 14" id="KW-1015">Disulfide bond</keyword>
<evidence type="ECO:0000256" key="7">
    <source>
        <dbReference type="ARBA" id="ARBA00022737"/>
    </source>
</evidence>
<dbReference type="GO" id="GO:0005886">
    <property type="term" value="C:plasma membrane"/>
    <property type="evidence" value="ECO:0007669"/>
    <property type="project" value="UniProtKB-SubCell"/>
</dbReference>
<dbReference type="FunFam" id="2.10.25.10:FF:000379">
    <property type="entry name" value="Cubilin"/>
    <property type="match status" value="1"/>
</dbReference>
<feature type="domain" description="CUB" evidence="16">
    <location>
        <begin position="1716"/>
        <end position="1833"/>
    </location>
</feature>
<feature type="domain" description="CUB" evidence="16">
    <location>
        <begin position="3060"/>
        <end position="3177"/>
    </location>
</feature>
<evidence type="ECO:0000256" key="11">
    <source>
        <dbReference type="ARBA" id="ARBA00023157"/>
    </source>
</evidence>
<evidence type="ECO:0000256" key="12">
    <source>
        <dbReference type="ARBA" id="ARBA00023180"/>
    </source>
</evidence>
<dbReference type="InParanoid" id="B4M361"/>
<dbReference type="SUPFAM" id="SSF57196">
    <property type="entry name" value="EGF/Laminin"/>
    <property type="match status" value="4"/>
</dbReference>
<dbReference type="InterPro" id="IPR000742">
    <property type="entry name" value="EGF"/>
</dbReference>
<dbReference type="GO" id="GO:0005509">
    <property type="term" value="F:calcium ion binding"/>
    <property type="evidence" value="ECO:0007669"/>
    <property type="project" value="InterPro"/>
</dbReference>